<reference evidence="1 2" key="1">
    <citation type="submission" date="2018-07" db="EMBL/GenBank/DDBJ databases">
        <title>Lottiidibacillus patelloidae gen. nov., sp. nov., isolated from the intestinal tract of a marine limpet and the reclassification of B. taeanensis BH030017T, B. algicola KMM 3737T and B. hwajinpoensis SW-72T as genus Lottiidibacillus.</title>
        <authorList>
            <person name="Liu R."/>
            <person name="Huang Z."/>
        </authorList>
    </citation>
    <scope>NUCLEOTIDE SEQUENCE [LARGE SCALE GENOMIC DNA]</scope>
    <source>
        <strain evidence="1 2">BH030017</strain>
    </source>
</reference>
<sequence>MAQRTRASALPVVTVLILDDVGRFLLQKPITHQEWKLPLVWMDEPGASIEEMVREKIKETIGLEIGTLVLQAVYSGEEFFFEKHDGTKVYNFTIAYTANVVNVTVPSIVGQAVEYEFFHFYDFPEAVQRQHHLILKSFTNHD</sequence>
<evidence type="ECO:0008006" key="3">
    <source>
        <dbReference type="Google" id="ProtNLM"/>
    </source>
</evidence>
<dbReference type="SUPFAM" id="SSF55811">
    <property type="entry name" value="Nudix"/>
    <property type="match status" value="1"/>
</dbReference>
<keyword evidence="2" id="KW-1185">Reference proteome</keyword>
<dbReference type="EMBL" id="QOCW01000038">
    <property type="protein sequence ID" value="RBW67407.1"/>
    <property type="molecule type" value="Genomic_DNA"/>
</dbReference>
<evidence type="ECO:0000313" key="2">
    <source>
        <dbReference type="Proteomes" id="UP000253314"/>
    </source>
</evidence>
<dbReference type="Proteomes" id="UP000253314">
    <property type="component" value="Unassembled WGS sequence"/>
</dbReference>
<name>A0A366XNC3_9BACI</name>
<proteinExistence type="predicted"/>
<dbReference type="AlphaFoldDB" id="A0A366XNC3"/>
<organism evidence="1 2">
    <name type="scientific">Bacillus taeanensis</name>
    <dbReference type="NCBI Taxonomy" id="273032"/>
    <lineage>
        <taxon>Bacteria</taxon>
        <taxon>Bacillati</taxon>
        <taxon>Bacillota</taxon>
        <taxon>Bacilli</taxon>
        <taxon>Bacillales</taxon>
        <taxon>Bacillaceae</taxon>
        <taxon>Bacillus</taxon>
    </lineage>
</organism>
<gene>
    <name evidence="1" type="ORF">DS031_22325</name>
</gene>
<dbReference type="Gene3D" id="3.90.79.10">
    <property type="entry name" value="Nucleoside Triphosphate Pyrophosphohydrolase"/>
    <property type="match status" value="1"/>
</dbReference>
<dbReference type="InterPro" id="IPR015797">
    <property type="entry name" value="NUDIX_hydrolase-like_dom_sf"/>
</dbReference>
<protein>
    <recommendedName>
        <fullName evidence="3">NUDIX hydrolase</fullName>
    </recommendedName>
</protein>
<dbReference type="RefSeq" id="WP_113808376.1">
    <property type="nucleotide sequence ID" value="NZ_QOCW01000038.1"/>
</dbReference>
<accession>A0A366XNC3</accession>
<evidence type="ECO:0000313" key="1">
    <source>
        <dbReference type="EMBL" id="RBW67407.1"/>
    </source>
</evidence>
<comment type="caution">
    <text evidence="1">The sequence shown here is derived from an EMBL/GenBank/DDBJ whole genome shotgun (WGS) entry which is preliminary data.</text>
</comment>